<gene>
    <name evidence="1" type="ORF">G6F50_017337</name>
</gene>
<proteinExistence type="predicted"/>
<organism evidence="1 2">
    <name type="scientific">Rhizopus delemar</name>
    <dbReference type="NCBI Taxonomy" id="936053"/>
    <lineage>
        <taxon>Eukaryota</taxon>
        <taxon>Fungi</taxon>
        <taxon>Fungi incertae sedis</taxon>
        <taxon>Mucoromycota</taxon>
        <taxon>Mucoromycotina</taxon>
        <taxon>Mucoromycetes</taxon>
        <taxon>Mucorales</taxon>
        <taxon>Mucorineae</taxon>
        <taxon>Rhizopodaceae</taxon>
        <taxon>Rhizopus</taxon>
    </lineage>
</organism>
<dbReference type="Proteomes" id="UP000740926">
    <property type="component" value="Unassembled WGS sequence"/>
</dbReference>
<dbReference type="EMBL" id="JAANIU010012538">
    <property type="protein sequence ID" value="KAG1530410.1"/>
    <property type="molecule type" value="Genomic_DNA"/>
</dbReference>
<dbReference type="AlphaFoldDB" id="A0A9P7C0Q5"/>
<name>A0A9P7C0Q5_9FUNG</name>
<accession>A0A9P7C0Q5</accession>
<protein>
    <submittedName>
        <fullName evidence="1">Uncharacterized protein</fullName>
    </submittedName>
</protein>
<sequence length="121" mass="13800">MVLPDISVFAEIEILGQTYRSKASRTTRGCYIEVACNPTIPGKEAEMRIGEVQYYFSHQLQMKKTIIPNGRDFAPNAFDEHLFAFVRWYNAPLHPFQGFECLGAAYYHNSFRPAGSDSRLS</sequence>
<evidence type="ECO:0000313" key="2">
    <source>
        <dbReference type="Proteomes" id="UP000740926"/>
    </source>
</evidence>
<reference evidence="1 2" key="1">
    <citation type="journal article" date="2020" name="Microb. Genom.">
        <title>Genetic diversity of clinical and environmental Mucorales isolates obtained from an investigation of mucormycosis cases among solid organ transplant recipients.</title>
        <authorList>
            <person name="Nguyen M.H."/>
            <person name="Kaul D."/>
            <person name="Muto C."/>
            <person name="Cheng S.J."/>
            <person name="Richter R.A."/>
            <person name="Bruno V.M."/>
            <person name="Liu G."/>
            <person name="Beyhan S."/>
            <person name="Sundermann A.J."/>
            <person name="Mounaud S."/>
            <person name="Pasculle A.W."/>
            <person name="Nierman W.C."/>
            <person name="Driscoll E."/>
            <person name="Cumbie R."/>
            <person name="Clancy C.J."/>
            <person name="Dupont C.L."/>
        </authorList>
    </citation>
    <scope>NUCLEOTIDE SEQUENCE [LARGE SCALE GENOMIC DNA]</scope>
    <source>
        <strain evidence="1 2">GL24</strain>
    </source>
</reference>
<keyword evidence="2" id="KW-1185">Reference proteome</keyword>
<evidence type="ECO:0000313" key="1">
    <source>
        <dbReference type="EMBL" id="KAG1530410.1"/>
    </source>
</evidence>
<comment type="caution">
    <text evidence="1">The sequence shown here is derived from an EMBL/GenBank/DDBJ whole genome shotgun (WGS) entry which is preliminary data.</text>
</comment>